<evidence type="ECO:0000256" key="9">
    <source>
        <dbReference type="ARBA" id="ARBA00046332"/>
    </source>
</evidence>
<dbReference type="GO" id="GO:0051537">
    <property type="term" value="F:2 iron, 2 sulfur cluster binding"/>
    <property type="evidence" value="ECO:0007669"/>
    <property type="project" value="UniProtKB-KW"/>
</dbReference>
<evidence type="ECO:0000256" key="7">
    <source>
        <dbReference type="ARBA" id="ARBA00034078"/>
    </source>
</evidence>
<keyword evidence="2" id="KW-0001">2Fe-2S</keyword>
<dbReference type="Pfam" id="PF04324">
    <property type="entry name" value="Fer2_BFD"/>
    <property type="match status" value="1"/>
</dbReference>
<dbReference type="InterPro" id="IPR041854">
    <property type="entry name" value="BFD-like_2Fe2S-bd_dom_sf"/>
</dbReference>
<evidence type="ECO:0000256" key="8">
    <source>
        <dbReference type="ARBA" id="ARBA00039386"/>
    </source>
</evidence>
<proteinExistence type="inferred from homology"/>
<keyword evidence="12" id="KW-1185">Reference proteome</keyword>
<keyword evidence="4" id="KW-0249">Electron transport</keyword>
<keyword evidence="1" id="KW-0813">Transport</keyword>
<dbReference type="AlphaFoldDB" id="A0A2A2FC66"/>
<sequence>MYVCLCNQITDHEIRRAVEDGCSSMRQLRNELGVATQCGRCGNMAREILNEHRQSVDLDLINALARPA</sequence>
<keyword evidence="6" id="KW-0411">Iron-sulfur</keyword>
<evidence type="ECO:0000313" key="11">
    <source>
        <dbReference type="EMBL" id="PAU82209.1"/>
    </source>
</evidence>
<dbReference type="PANTHER" id="PTHR37424">
    <property type="entry name" value="BACTERIOFERRITIN-ASSOCIATED FERREDOXIN"/>
    <property type="match status" value="1"/>
</dbReference>
<dbReference type="InterPro" id="IPR052371">
    <property type="entry name" value="BFD-associated_ferredoxin"/>
</dbReference>
<dbReference type="Gene3D" id="1.10.10.1100">
    <property type="entry name" value="BFD-like [2Fe-2S]-binding domain"/>
    <property type="match status" value="1"/>
</dbReference>
<dbReference type="EMBL" id="NSKD01000001">
    <property type="protein sequence ID" value="PAU82209.1"/>
    <property type="molecule type" value="Genomic_DNA"/>
</dbReference>
<evidence type="ECO:0000259" key="10">
    <source>
        <dbReference type="Pfam" id="PF04324"/>
    </source>
</evidence>
<organism evidence="11 12">
    <name type="scientific">Halovibrio salipaludis</name>
    <dbReference type="NCBI Taxonomy" id="2032626"/>
    <lineage>
        <taxon>Bacteria</taxon>
        <taxon>Pseudomonadati</taxon>
        <taxon>Pseudomonadota</taxon>
        <taxon>Gammaproteobacteria</taxon>
        <taxon>Oceanospirillales</taxon>
        <taxon>Halomonadaceae</taxon>
        <taxon>Halovibrio</taxon>
    </lineage>
</organism>
<evidence type="ECO:0000256" key="4">
    <source>
        <dbReference type="ARBA" id="ARBA00022982"/>
    </source>
</evidence>
<reference evidence="11 12" key="1">
    <citation type="submission" date="2017-08" db="EMBL/GenBank/DDBJ databases">
        <title>Halovibrio sewagensis sp. nov., isolated from wastewater of high salinity.</title>
        <authorList>
            <person name="Dong X."/>
            <person name="Zhang G."/>
        </authorList>
    </citation>
    <scope>NUCLEOTIDE SEQUENCE [LARGE SCALE GENOMIC DNA]</scope>
    <source>
        <strain evidence="11 12">YL5-2</strain>
    </source>
</reference>
<comment type="cofactor">
    <cofactor evidence="7">
        <name>[2Fe-2S] cluster</name>
        <dbReference type="ChEBI" id="CHEBI:190135"/>
    </cofactor>
</comment>
<dbReference type="PANTHER" id="PTHR37424:SF1">
    <property type="entry name" value="BACTERIOFERRITIN-ASSOCIATED FERREDOXIN"/>
    <property type="match status" value="1"/>
</dbReference>
<comment type="caution">
    <text evidence="11">The sequence shown here is derived from an EMBL/GenBank/DDBJ whole genome shotgun (WGS) entry which is preliminary data.</text>
</comment>
<evidence type="ECO:0000256" key="2">
    <source>
        <dbReference type="ARBA" id="ARBA00022714"/>
    </source>
</evidence>
<dbReference type="CDD" id="cd19945">
    <property type="entry name" value="Fer2_BFD"/>
    <property type="match status" value="1"/>
</dbReference>
<evidence type="ECO:0000256" key="5">
    <source>
        <dbReference type="ARBA" id="ARBA00023004"/>
    </source>
</evidence>
<dbReference type="RefSeq" id="WP_095616304.1">
    <property type="nucleotide sequence ID" value="NZ_NSKD01000001.1"/>
</dbReference>
<dbReference type="InterPro" id="IPR007419">
    <property type="entry name" value="BFD-like_2Fe2S-bd_dom"/>
</dbReference>
<evidence type="ECO:0000256" key="1">
    <source>
        <dbReference type="ARBA" id="ARBA00022448"/>
    </source>
</evidence>
<dbReference type="GO" id="GO:0046872">
    <property type="term" value="F:metal ion binding"/>
    <property type="evidence" value="ECO:0007669"/>
    <property type="project" value="UniProtKB-KW"/>
</dbReference>
<name>A0A2A2FC66_9GAMM</name>
<feature type="domain" description="BFD-like [2Fe-2S]-binding" evidence="10">
    <location>
        <begin position="2"/>
        <end position="51"/>
    </location>
</feature>
<dbReference type="Proteomes" id="UP000218896">
    <property type="component" value="Unassembled WGS sequence"/>
</dbReference>
<accession>A0A2A2FC66</accession>
<evidence type="ECO:0000313" key="12">
    <source>
        <dbReference type="Proteomes" id="UP000218896"/>
    </source>
</evidence>
<evidence type="ECO:0000256" key="3">
    <source>
        <dbReference type="ARBA" id="ARBA00022723"/>
    </source>
</evidence>
<protein>
    <recommendedName>
        <fullName evidence="8">Bacterioferritin-associated ferredoxin</fullName>
    </recommendedName>
</protein>
<gene>
    <name evidence="11" type="ORF">CK501_03445</name>
</gene>
<dbReference type="OrthoDB" id="9815350at2"/>
<comment type="similarity">
    <text evidence="9">Belongs to the Bfd family.</text>
</comment>
<evidence type="ECO:0000256" key="6">
    <source>
        <dbReference type="ARBA" id="ARBA00023014"/>
    </source>
</evidence>
<keyword evidence="5" id="KW-0408">Iron</keyword>
<keyword evidence="3" id="KW-0479">Metal-binding</keyword>